<dbReference type="InterPro" id="IPR012289">
    <property type="entry name" value="Lytic_TGlycosylase_superhlx_L"/>
</dbReference>
<proteinExistence type="inferred from homology"/>
<dbReference type="Proteomes" id="UP000199670">
    <property type="component" value="Unassembled WGS sequence"/>
</dbReference>
<dbReference type="EMBL" id="FMAQ01000004">
    <property type="protein sequence ID" value="SCC03028.1"/>
    <property type="molecule type" value="Genomic_DNA"/>
</dbReference>
<dbReference type="OrthoDB" id="92254at2"/>
<dbReference type="SUPFAM" id="SSF48435">
    <property type="entry name" value="Bacterial muramidases"/>
    <property type="match status" value="1"/>
</dbReference>
<dbReference type="GO" id="GO:0004553">
    <property type="term" value="F:hydrolase activity, hydrolyzing O-glycosyl compounds"/>
    <property type="evidence" value="ECO:0007669"/>
    <property type="project" value="InterPro"/>
</dbReference>
<dbReference type="Gene3D" id="1.10.1240.20">
    <property type="entry name" value="Lytic transglycosylase, superhelical linker domain"/>
    <property type="match status" value="1"/>
</dbReference>
<evidence type="ECO:0000313" key="6">
    <source>
        <dbReference type="EMBL" id="SCC03028.1"/>
    </source>
</evidence>
<dbReference type="GO" id="GO:0042597">
    <property type="term" value="C:periplasmic space"/>
    <property type="evidence" value="ECO:0007669"/>
    <property type="project" value="InterPro"/>
</dbReference>
<dbReference type="PANTHER" id="PTHR37423:SF5">
    <property type="entry name" value="SOLUBLE LYTIC MUREIN TRANSGLYCOSYLASE"/>
    <property type="match status" value="1"/>
</dbReference>
<dbReference type="Pfam" id="PF00760">
    <property type="entry name" value="Cucumo_coat"/>
    <property type="match status" value="1"/>
</dbReference>
<dbReference type="NCBIfam" id="NF008631">
    <property type="entry name" value="PRK11619.1"/>
    <property type="match status" value="1"/>
</dbReference>
<keyword evidence="7" id="KW-1185">Reference proteome</keyword>
<dbReference type="CDD" id="cd13401">
    <property type="entry name" value="Slt70-like"/>
    <property type="match status" value="1"/>
</dbReference>
<name>A0A1C4B8J0_9GAMM</name>
<dbReference type="AlphaFoldDB" id="A0A1C4B8J0"/>
<evidence type="ECO:0000256" key="1">
    <source>
        <dbReference type="ARBA" id="ARBA00007734"/>
    </source>
</evidence>
<organism evidence="6 7">
    <name type="scientific">Gilliamella bombicola</name>
    <dbReference type="NCBI Taxonomy" id="1798182"/>
    <lineage>
        <taxon>Bacteria</taxon>
        <taxon>Pseudomonadati</taxon>
        <taxon>Pseudomonadota</taxon>
        <taxon>Gammaproteobacteria</taxon>
        <taxon>Orbales</taxon>
        <taxon>Orbaceae</taxon>
        <taxon>Gilliamella</taxon>
    </lineage>
</organism>
<dbReference type="SUPFAM" id="SSF53955">
    <property type="entry name" value="Lysozyme-like"/>
    <property type="match status" value="1"/>
</dbReference>
<dbReference type="Pfam" id="PF14718">
    <property type="entry name" value="SLT_L"/>
    <property type="match status" value="1"/>
</dbReference>
<dbReference type="Pfam" id="PF01464">
    <property type="entry name" value="SLT"/>
    <property type="match status" value="1"/>
</dbReference>
<evidence type="ECO:0000313" key="7">
    <source>
        <dbReference type="Proteomes" id="UP000199670"/>
    </source>
</evidence>
<feature type="domain" description="Lytic transglycosylase superhelical linker" evidence="5">
    <location>
        <begin position="407"/>
        <end position="471"/>
    </location>
</feature>
<dbReference type="PANTHER" id="PTHR37423">
    <property type="entry name" value="SOLUBLE LYTIC MUREIN TRANSGLYCOSYLASE-RELATED"/>
    <property type="match status" value="1"/>
</dbReference>
<evidence type="ECO:0000256" key="2">
    <source>
        <dbReference type="ARBA" id="ARBA00022729"/>
    </source>
</evidence>
<dbReference type="STRING" id="1798182.GA0061081_10442"/>
<feature type="signal peptide" evidence="3">
    <location>
        <begin position="1"/>
        <end position="21"/>
    </location>
</feature>
<accession>A0A1C4B8J0</accession>
<gene>
    <name evidence="6" type="ORF">GA0061081_10442</name>
</gene>
<protein>
    <submittedName>
        <fullName evidence="6">Soluble lytic murein transglycosylase</fullName>
    </submittedName>
</protein>
<dbReference type="Gene3D" id="1.10.530.10">
    <property type="match status" value="1"/>
</dbReference>
<comment type="similarity">
    <text evidence="1">Belongs to the transglycosylase Slt family.</text>
</comment>
<dbReference type="RefSeq" id="WP_091347806.1">
    <property type="nucleotide sequence ID" value="NZ_FMAQ01000004.1"/>
</dbReference>
<sequence length="646" mass="74038">MKLVLHYFLIIGLLFTSNTYATDSQKALREHYQKWLNSYQSLTFEEQQTLLTTIKDYPLYPYAAMQFFQNNIRLVSPQMVSDFVNQYSDFPLTASLTQSYLTELSNRQDWNAIISFPKDNSTLSNCRYQYALLQQGNNEAAFSAIESLWMTSKELPSACDPLLDAWDQAGKLTANLVLSRIELAIEANNLKLARHLANLLDDNYKTIKSNLLAVLDNPKKLESFSKNIKASPFTKKIVLASFPRLVKADMNLAASLLPKLVKQQALNEVEQVTLQKSLANSYFNDSATDEQIKWRDNYIAKYHDTTLVEKRIRLAIDNYNFTDIAYWIAQLSPEDQLKEEWQYWQARVLLNKNQKNEANQILQTLTTKRGFYGMISAQTLNQPYSLNNQSEKITPSEISTLKSKYDNQPYVKRINELYYFGMVSESSNEWRYMLNKQTNKNEYLALAQYALQKGWGDLSIQATIVGKLWNNWSERLPIMYKDLYNNALKDKAIALSYALAISRQESALDTTVKSPAGARGLMQLMPATAKETAKKVNSVTYVSSAQLFDPQTNIQLGTSYLNTVYLQNDNNRILSSAAYNAGPNNVKRWLKASDGKLDAIAFIDSIPFTETRNYVKNVLVYDYIYQIILGQKNVSILTSNEFNKQY</sequence>
<keyword evidence="2 3" id="KW-0732">Signal</keyword>
<feature type="chain" id="PRO_5008689177" evidence="3">
    <location>
        <begin position="22"/>
        <end position="646"/>
    </location>
</feature>
<dbReference type="InterPro" id="IPR023346">
    <property type="entry name" value="Lysozyme-like_dom_sf"/>
</dbReference>
<evidence type="ECO:0000256" key="3">
    <source>
        <dbReference type="SAM" id="SignalP"/>
    </source>
</evidence>
<dbReference type="InterPro" id="IPR008939">
    <property type="entry name" value="Lytic_TGlycosylase_superhlx_U"/>
</dbReference>
<evidence type="ECO:0000259" key="4">
    <source>
        <dbReference type="Pfam" id="PF01464"/>
    </source>
</evidence>
<feature type="domain" description="Transglycosylase SLT" evidence="4">
    <location>
        <begin position="484"/>
        <end position="597"/>
    </location>
</feature>
<reference evidence="7" key="1">
    <citation type="submission" date="2016-08" db="EMBL/GenBank/DDBJ databases">
        <authorList>
            <person name="Varghese N."/>
            <person name="Submissions Spin"/>
        </authorList>
    </citation>
    <scope>NUCLEOTIDE SEQUENCE [LARGE SCALE GENOMIC DNA]</scope>
    <source>
        <strain evidence="7">R-53248</strain>
    </source>
</reference>
<evidence type="ECO:0000259" key="5">
    <source>
        <dbReference type="Pfam" id="PF14718"/>
    </source>
</evidence>
<dbReference type="InterPro" id="IPR037061">
    <property type="entry name" value="Lytic_TGlycoase_superhlx_L_sf"/>
</dbReference>
<dbReference type="InterPro" id="IPR008258">
    <property type="entry name" value="Transglycosylase_SLT_dom_1"/>
</dbReference>
<dbReference type="Gene3D" id="1.25.20.10">
    <property type="entry name" value="Bacterial muramidases"/>
    <property type="match status" value="1"/>
</dbReference>